<feature type="compositionally biased region" description="Low complexity" evidence="1">
    <location>
        <begin position="401"/>
        <end position="415"/>
    </location>
</feature>
<reference evidence="2 3" key="1">
    <citation type="submission" date="2019-04" db="EMBL/GenBank/DDBJ databases">
        <title>Flavobacterium sp. GS03.</title>
        <authorList>
            <person name="Kim H."/>
        </authorList>
    </citation>
    <scope>NUCLEOTIDE SEQUENCE [LARGE SCALE GENOMIC DNA]</scope>
    <source>
        <strain evidence="2 3">GS03</strain>
    </source>
</reference>
<evidence type="ECO:0000313" key="2">
    <source>
        <dbReference type="EMBL" id="QBZ97301.1"/>
    </source>
</evidence>
<dbReference type="KEGG" id="fsn:GS03_00787"/>
<dbReference type="RefSeq" id="WP_136151269.1">
    <property type="nucleotide sequence ID" value="NZ_CP038810.1"/>
</dbReference>
<dbReference type="Gene3D" id="1.25.40.10">
    <property type="entry name" value="Tetratricopeptide repeat domain"/>
    <property type="match status" value="1"/>
</dbReference>
<accession>A0A4P7PQZ3</accession>
<dbReference type="InterPro" id="IPR000801">
    <property type="entry name" value="Esterase-like"/>
</dbReference>
<evidence type="ECO:0000313" key="3">
    <source>
        <dbReference type="Proteomes" id="UP000296862"/>
    </source>
</evidence>
<dbReference type="PANTHER" id="PTHR48098:SF6">
    <property type="entry name" value="FERRI-BACILLIBACTIN ESTERASE BESA"/>
    <property type="match status" value="1"/>
</dbReference>
<evidence type="ECO:0008006" key="4">
    <source>
        <dbReference type="Google" id="ProtNLM"/>
    </source>
</evidence>
<keyword evidence="3" id="KW-1185">Reference proteome</keyword>
<dbReference type="InterPro" id="IPR011990">
    <property type="entry name" value="TPR-like_helical_dom_sf"/>
</dbReference>
<dbReference type="Proteomes" id="UP000296862">
    <property type="component" value="Chromosome"/>
</dbReference>
<dbReference type="InterPro" id="IPR050583">
    <property type="entry name" value="Mycobacterial_A85_antigen"/>
</dbReference>
<dbReference type="Gene3D" id="3.40.50.1820">
    <property type="entry name" value="alpha/beta hydrolase"/>
    <property type="match status" value="1"/>
</dbReference>
<sequence>MKKTILLLFFICTNAVFSQKKVTDTISSKRLNEDREITIGLPPSYDRHQNQKYPVLVLLDGDFLFDAFQGALSYGNYWDDLPEVIIVGISQNKNNEREADCAVDTENGLPTEKGEAFFEFIGLELLPYIEKKYRAAPFKMIGGLDTTAGFLNCYLYKDIPTFDAYISMSPELPTGMEEQLPERLAAIQKPIFYYHSSADGDVKKMRNRIIALDEVAKKINKPTLNYRFDDFKGASHYSLVLNSIPSALYQIFSVYQPISTTEFNEKIAVLPSGYVDYLAQKYDVIEKSFALKLPIRLNDFKAIEAAILKNKAYPEFEKLAQLARKNYPKSMLADYQMGQMYEKTGEMAKAVKSYMTAFQREEIGDLTKDMMIERADELKKSLPKKGKPGKKETAAEEPVVEETPTTDTPTEAVPTDTPPTDAPATEEKKKE</sequence>
<dbReference type="EMBL" id="CP038810">
    <property type="protein sequence ID" value="QBZ97301.1"/>
    <property type="molecule type" value="Genomic_DNA"/>
</dbReference>
<gene>
    <name evidence="2" type="ORF">GS03_00787</name>
</gene>
<dbReference type="PANTHER" id="PTHR48098">
    <property type="entry name" value="ENTEROCHELIN ESTERASE-RELATED"/>
    <property type="match status" value="1"/>
</dbReference>
<dbReference type="OrthoDB" id="1142077at2"/>
<name>A0A4P7PQZ3_9FLAO</name>
<evidence type="ECO:0000256" key="1">
    <source>
        <dbReference type="SAM" id="MobiDB-lite"/>
    </source>
</evidence>
<dbReference type="Pfam" id="PF00756">
    <property type="entry name" value="Esterase"/>
    <property type="match status" value="1"/>
</dbReference>
<proteinExistence type="predicted"/>
<protein>
    <recommendedName>
        <fullName evidence="4">Ferri-bacillibactin esterase BesA</fullName>
    </recommendedName>
</protein>
<dbReference type="InterPro" id="IPR029058">
    <property type="entry name" value="AB_hydrolase_fold"/>
</dbReference>
<organism evidence="2 3">
    <name type="scientific">Flavobacterium sangjuense</name>
    <dbReference type="NCBI Taxonomy" id="2518177"/>
    <lineage>
        <taxon>Bacteria</taxon>
        <taxon>Pseudomonadati</taxon>
        <taxon>Bacteroidota</taxon>
        <taxon>Flavobacteriia</taxon>
        <taxon>Flavobacteriales</taxon>
        <taxon>Flavobacteriaceae</taxon>
        <taxon>Flavobacterium</taxon>
    </lineage>
</organism>
<dbReference type="SUPFAM" id="SSF53474">
    <property type="entry name" value="alpha/beta-Hydrolases"/>
    <property type="match status" value="1"/>
</dbReference>
<feature type="region of interest" description="Disordered" evidence="1">
    <location>
        <begin position="378"/>
        <end position="431"/>
    </location>
</feature>
<dbReference type="AlphaFoldDB" id="A0A4P7PQZ3"/>